<feature type="domain" description="Peptidase S1" evidence="7">
    <location>
        <begin position="40"/>
        <end position="254"/>
    </location>
</feature>
<evidence type="ECO:0000256" key="2">
    <source>
        <dbReference type="ARBA" id="ARBA00022670"/>
    </source>
</evidence>
<evidence type="ECO:0000256" key="4">
    <source>
        <dbReference type="ARBA" id="ARBA00022825"/>
    </source>
</evidence>
<dbReference type="AlphaFoldDB" id="A0A8K0KJF7"/>
<dbReference type="Proteomes" id="UP000792457">
    <property type="component" value="Unassembled WGS sequence"/>
</dbReference>
<dbReference type="InterPro" id="IPR050430">
    <property type="entry name" value="Peptidase_S1"/>
</dbReference>
<dbReference type="EMBL" id="KZ308905">
    <property type="protein sequence ID" value="KAG8235403.1"/>
    <property type="molecule type" value="Genomic_DNA"/>
</dbReference>
<dbReference type="PANTHER" id="PTHR24276:SF98">
    <property type="entry name" value="FI18310P1-RELATED"/>
    <property type="match status" value="1"/>
</dbReference>
<keyword evidence="3" id="KW-0378">Hydrolase</keyword>
<evidence type="ECO:0000259" key="7">
    <source>
        <dbReference type="PROSITE" id="PS50240"/>
    </source>
</evidence>
<feature type="signal peptide" evidence="6">
    <location>
        <begin position="1"/>
        <end position="18"/>
    </location>
</feature>
<evidence type="ECO:0000313" key="8">
    <source>
        <dbReference type="EMBL" id="KAG8235403.1"/>
    </source>
</evidence>
<keyword evidence="4" id="KW-0720">Serine protease</keyword>
<accession>A0A8K0KJF7</accession>
<evidence type="ECO:0000313" key="9">
    <source>
        <dbReference type="Proteomes" id="UP000792457"/>
    </source>
</evidence>
<dbReference type="PRINTS" id="PR00722">
    <property type="entry name" value="CHYMOTRYPSIN"/>
</dbReference>
<dbReference type="GO" id="GO:0006508">
    <property type="term" value="P:proteolysis"/>
    <property type="evidence" value="ECO:0007669"/>
    <property type="project" value="UniProtKB-KW"/>
</dbReference>
<evidence type="ECO:0000256" key="1">
    <source>
        <dbReference type="ARBA" id="ARBA00007664"/>
    </source>
</evidence>
<dbReference type="SMART" id="SM00020">
    <property type="entry name" value="Tryp_SPc"/>
    <property type="match status" value="1"/>
</dbReference>
<reference evidence="8" key="2">
    <citation type="submission" date="2017-10" db="EMBL/GenBank/DDBJ databases">
        <title>Ladona fulva Genome sequencing and assembly.</title>
        <authorList>
            <person name="Murali S."/>
            <person name="Richards S."/>
            <person name="Bandaranaike D."/>
            <person name="Bellair M."/>
            <person name="Blankenburg K."/>
            <person name="Chao H."/>
            <person name="Dinh H."/>
            <person name="Doddapaneni H."/>
            <person name="Dugan-Rocha S."/>
            <person name="Elkadiri S."/>
            <person name="Gnanaolivu R."/>
            <person name="Hernandez B."/>
            <person name="Skinner E."/>
            <person name="Javaid M."/>
            <person name="Lee S."/>
            <person name="Li M."/>
            <person name="Ming W."/>
            <person name="Munidasa M."/>
            <person name="Muniz J."/>
            <person name="Nguyen L."/>
            <person name="Hughes D."/>
            <person name="Osuji N."/>
            <person name="Pu L.-L."/>
            <person name="Puazo M."/>
            <person name="Qu C."/>
            <person name="Quiroz J."/>
            <person name="Raj R."/>
            <person name="Weissenberger G."/>
            <person name="Xin Y."/>
            <person name="Zou X."/>
            <person name="Han Y."/>
            <person name="Worley K."/>
            <person name="Muzny D."/>
            <person name="Gibbs R."/>
        </authorList>
    </citation>
    <scope>NUCLEOTIDE SEQUENCE</scope>
    <source>
        <strain evidence="8">Sampled in the wild</strain>
    </source>
</reference>
<keyword evidence="9" id="KW-1185">Reference proteome</keyword>
<name>A0A8K0KJF7_LADFU</name>
<gene>
    <name evidence="8" type="ORF">J437_LFUL009262</name>
</gene>
<evidence type="ECO:0000256" key="6">
    <source>
        <dbReference type="SAM" id="SignalP"/>
    </source>
</evidence>
<dbReference type="SUPFAM" id="SSF50494">
    <property type="entry name" value="Trypsin-like serine proteases"/>
    <property type="match status" value="1"/>
</dbReference>
<keyword evidence="6" id="KW-0732">Signal</keyword>
<dbReference type="InterPro" id="IPR001254">
    <property type="entry name" value="Trypsin_dom"/>
</dbReference>
<dbReference type="InterPro" id="IPR043504">
    <property type="entry name" value="Peptidase_S1_PA_chymotrypsin"/>
</dbReference>
<sequence>MYLKIFFLSAAILGISQGGVTKGKYETFKGRGMEAQNPYLMGGYVIESRIYQSMVSIWYHGEPVCGGVILTEMWILTAAQCLENRNPYSIIAVFGSNKLLNGENVAIANKILHQYYDPDDSWRNDIALLRAGGEPSWDLRGLNVTVADSSDCNKTYKPFNLHVYSEQFCAGIENWEGICDAGGELSSDLQGLNVTVADSSDCNKAYNPFNLHVYSEQFCAGIENWEGTCDGDMGGPLFIDKKVMGIVSWGRPCGYSGCIAGKDLEAENADLKKSLAEMEKISACKGMLLQTKEEDIFPMEERFPSFEETFNKKFIYPIERPKRSKI</sequence>
<feature type="chain" id="PRO_5035476988" description="Peptidase S1 domain-containing protein" evidence="6">
    <location>
        <begin position="19"/>
        <end position="326"/>
    </location>
</feature>
<dbReference type="PANTHER" id="PTHR24276">
    <property type="entry name" value="POLYSERASE-RELATED"/>
    <property type="match status" value="1"/>
</dbReference>
<keyword evidence="2" id="KW-0645">Protease</keyword>
<reference evidence="8" key="1">
    <citation type="submission" date="2013-04" db="EMBL/GenBank/DDBJ databases">
        <authorList>
            <person name="Qu J."/>
            <person name="Murali S.C."/>
            <person name="Bandaranaike D."/>
            <person name="Bellair M."/>
            <person name="Blankenburg K."/>
            <person name="Chao H."/>
            <person name="Dinh H."/>
            <person name="Doddapaneni H."/>
            <person name="Downs B."/>
            <person name="Dugan-Rocha S."/>
            <person name="Elkadiri S."/>
            <person name="Gnanaolivu R.D."/>
            <person name="Hernandez B."/>
            <person name="Javaid M."/>
            <person name="Jayaseelan J.C."/>
            <person name="Lee S."/>
            <person name="Li M."/>
            <person name="Ming W."/>
            <person name="Munidasa M."/>
            <person name="Muniz J."/>
            <person name="Nguyen L."/>
            <person name="Ongeri F."/>
            <person name="Osuji N."/>
            <person name="Pu L.-L."/>
            <person name="Puazo M."/>
            <person name="Qu C."/>
            <person name="Quiroz J."/>
            <person name="Raj R."/>
            <person name="Weissenberger G."/>
            <person name="Xin Y."/>
            <person name="Zou X."/>
            <person name="Han Y."/>
            <person name="Richards S."/>
            <person name="Worley K."/>
            <person name="Muzny D."/>
            <person name="Gibbs R."/>
        </authorList>
    </citation>
    <scope>NUCLEOTIDE SEQUENCE</scope>
    <source>
        <strain evidence="8">Sampled in the wild</strain>
    </source>
</reference>
<evidence type="ECO:0000256" key="5">
    <source>
        <dbReference type="ARBA" id="ARBA00023157"/>
    </source>
</evidence>
<organism evidence="8 9">
    <name type="scientific">Ladona fulva</name>
    <name type="common">Scarce chaser dragonfly</name>
    <name type="synonym">Libellula fulva</name>
    <dbReference type="NCBI Taxonomy" id="123851"/>
    <lineage>
        <taxon>Eukaryota</taxon>
        <taxon>Metazoa</taxon>
        <taxon>Ecdysozoa</taxon>
        <taxon>Arthropoda</taxon>
        <taxon>Hexapoda</taxon>
        <taxon>Insecta</taxon>
        <taxon>Pterygota</taxon>
        <taxon>Palaeoptera</taxon>
        <taxon>Odonata</taxon>
        <taxon>Epiprocta</taxon>
        <taxon>Anisoptera</taxon>
        <taxon>Libelluloidea</taxon>
        <taxon>Libellulidae</taxon>
        <taxon>Ladona</taxon>
    </lineage>
</organism>
<dbReference type="InterPro" id="IPR009003">
    <property type="entry name" value="Peptidase_S1_PA"/>
</dbReference>
<dbReference type="PROSITE" id="PS50240">
    <property type="entry name" value="TRYPSIN_DOM"/>
    <property type="match status" value="1"/>
</dbReference>
<dbReference type="GO" id="GO:0004252">
    <property type="term" value="F:serine-type endopeptidase activity"/>
    <property type="evidence" value="ECO:0007669"/>
    <property type="project" value="InterPro"/>
</dbReference>
<evidence type="ECO:0000256" key="3">
    <source>
        <dbReference type="ARBA" id="ARBA00022801"/>
    </source>
</evidence>
<comment type="similarity">
    <text evidence="1">Belongs to the peptidase S1 family.</text>
</comment>
<proteinExistence type="inferred from homology"/>
<dbReference type="CDD" id="cd00190">
    <property type="entry name" value="Tryp_SPc"/>
    <property type="match status" value="1"/>
</dbReference>
<keyword evidence="5" id="KW-1015">Disulfide bond</keyword>
<dbReference type="InterPro" id="IPR001314">
    <property type="entry name" value="Peptidase_S1A"/>
</dbReference>
<comment type="caution">
    <text evidence="8">The sequence shown here is derived from an EMBL/GenBank/DDBJ whole genome shotgun (WGS) entry which is preliminary data.</text>
</comment>
<dbReference type="OrthoDB" id="10059102at2759"/>
<dbReference type="Gene3D" id="2.40.10.10">
    <property type="entry name" value="Trypsin-like serine proteases"/>
    <property type="match status" value="2"/>
</dbReference>
<dbReference type="Pfam" id="PF00089">
    <property type="entry name" value="Trypsin"/>
    <property type="match status" value="1"/>
</dbReference>
<protein>
    <recommendedName>
        <fullName evidence="7">Peptidase S1 domain-containing protein</fullName>
    </recommendedName>
</protein>